<keyword evidence="2" id="KW-1185">Reference proteome</keyword>
<dbReference type="RefSeq" id="WP_120271491.1">
    <property type="nucleotide sequence ID" value="NZ_RAPN01000001.1"/>
</dbReference>
<gene>
    <name evidence="1" type="ORF">BC643_0392</name>
</gene>
<sequence length="303" mass="35150">MKPLEYILFTEEDIRINCIDDYGFSEQQTDTILTVIKDYINKFSAIRSSKRKTESLVIVFEKTYSCTTVSGLYGASDYELILHWLLKALWSCDDRSYFFSMKYLGQLFNITHKKSNNYEIEKKDIDTDELNKLLKSEESGISAETFGISASPVSENKINTPSSISKGHQKNTSIKQIVFPDDEFNSRIYDELKGFFPNHHKELQSALNGNILASPILFPSNQNKFVELFKRAKYNGFLIGNFTEINKWLCSNFTYLYKKGDKKEIRPFNKSSVHDCLTKSKGEPPKDERLCSWLRHKGNYSRY</sequence>
<dbReference type="Proteomes" id="UP000283387">
    <property type="component" value="Unassembled WGS sequence"/>
</dbReference>
<dbReference type="OrthoDB" id="1164998at2"/>
<protein>
    <submittedName>
        <fullName evidence="1">Uncharacterized protein</fullName>
    </submittedName>
</protein>
<evidence type="ECO:0000313" key="1">
    <source>
        <dbReference type="EMBL" id="RKD90056.1"/>
    </source>
</evidence>
<accession>A0A419W3K3</accession>
<dbReference type="EMBL" id="RAPN01000001">
    <property type="protein sequence ID" value="RKD90056.1"/>
    <property type="molecule type" value="Genomic_DNA"/>
</dbReference>
<name>A0A419W3K3_9BACT</name>
<evidence type="ECO:0000313" key="2">
    <source>
        <dbReference type="Proteomes" id="UP000283387"/>
    </source>
</evidence>
<proteinExistence type="predicted"/>
<dbReference type="AlphaFoldDB" id="A0A419W3K3"/>
<reference evidence="1 2" key="1">
    <citation type="submission" date="2018-09" db="EMBL/GenBank/DDBJ databases">
        <title>Genomic Encyclopedia of Archaeal and Bacterial Type Strains, Phase II (KMG-II): from individual species to whole genera.</title>
        <authorList>
            <person name="Goeker M."/>
        </authorList>
    </citation>
    <scope>NUCLEOTIDE SEQUENCE [LARGE SCALE GENOMIC DNA]</scope>
    <source>
        <strain evidence="1 2">DSM 27148</strain>
    </source>
</reference>
<organism evidence="1 2">
    <name type="scientific">Mangrovibacterium diazotrophicum</name>
    <dbReference type="NCBI Taxonomy" id="1261403"/>
    <lineage>
        <taxon>Bacteria</taxon>
        <taxon>Pseudomonadati</taxon>
        <taxon>Bacteroidota</taxon>
        <taxon>Bacteroidia</taxon>
        <taxon>Marinilabiliales</taxon>
        <taxon>Prolixibacteraceae</taxon>
        <taxon>Mangrovibacterium</taxon>
    </lineage>
</organism>
<comment type="caution">
    <text evidence="1">The sequence shown here is derived from an EMBL/GenBank/DDBJ whole genome shotgun (WGS) entry which is preliminary data.</text>
</comment>